<name>A0ABS6SQN5_9SPHN</name>
<evidence type="ECO:0000313" key="2">
    <source>
        <dbReference type="EMBL" id="MBV7267300.1"/>
    </source>
</evidence>
<keyword evidence="3" id="KW-1185">Reference proteome</keyword>
<gene>
    <name evidence="2" type="ORF">KCG45_14030</name>
</gene>
<sequence length="613" mass="64335">MIGALGGTFAASLATAQDAPESLLPPGFDDPAPAPTPTPVPTALPTAAPQAAPAAPPPVAPATGEQDAPGALPDVPTLTGDDLAGIPSLEELEDLSPEELDERLGLKPKFDIPPAARRSLTQIGLLSRAEGGLPTASLANQPAGLVRAILAGTQRQMVSRWGHILMRRVLASRLTAPEGMDPVEFTALRAAVLNRMGEFTVARALAQDVDTENWNTALTSQALTSYIAASDLVGACPAIRLQGSSREDPQWVMLQAICNAYAGEGTRAGAQLDRALGQNLAPSIDILLAQRYAGAAGRGRRAVDVEWDEVEDLNPWRFSLANAVGEPIPEGLIEEAVAGPEGGYYAWAAATAPMIPLASREPYAQRAASDGILSSRAMVDLYSQIFAASSIGGEVGDRAALLREAYVASDDQARINAMQQLWGEQGYHSGHVTTAYAAARITPSKEYAGYSGGLISSMLTAGLDRDAAAWRNVIAEGSLGWALLQLSGTASGPADQQAIDTFADNDDSSEMRATAFLVAGLAGLDRIAADDVEEFTERTGISLARQSRWTRTIERAADTRNAALVALLVGLGMQGDDWAQMTPLHLFHIVSALRQVGLEAEARMIAAEAVARA</sequence>
<feature type="region of interest" description="Disordered" evidence="1">
    <location>
        <begin position="17"/>
        <end position="84"/>
    </location>
</feature>
<dbReference type="Proteomes" id="UP000699975">
    <property type="component" value="Unassembled WGS sequence"/>
</dbReference>
<comment type="caution">
    <text evidence="2">The sequence shown here is derived from an EMBL/GenBank/DDBJ whole genome shotgun (WGS) entry which is preliminary data.</text>
</comment>
<proteinExistence type="predicted"/>
<reference evidence="2 3" key="1">
    <citation type="submission" date="2021-04" db="EMBL/GenBank/DDBJ databases">
        <authorList>
            <person name="Pira H."/>
            <person name="Risdian C."/>
            <person name="Wink J."/>
        </authorList>
    </citation>
    <scope>NUCLEOTIDE SEQUENCE [LARGE SCALE GENOMIC DNA]</scope>
    <source>
        <strain evidence="2 3">WH131</strain>
    </source>
</reference>
<evidence type="ECO:0000313" key="3">
    <source>
        <dbReference type="Proteomes" id="UP000699975"/>
    </source>
</evidence>
<organism evidence="2 3">
    <name type="scientific">Erythrobacter ani</name>
    <dbReference type="NCBI Taxonomy" id="2827235"/>
    <lineage>
        <taxon>Bacteria</taxon>
        <taxon>Pseudomonadati</taxon>
        <taxon>Pseudomonadota</taxon>
        <taxon>Alphaproteobacteria</taxon>
        <taxon>Sphingomonadales</taxon>
        <taxon>Erythrobacteraceae</taxon>
        <taxon>Erythrobacter/Porphyrobacter group</taxon>
        <taxon>Erythrobacter</taxon>
    </lineage>
</organism>
<feature type="compositionally biased region" description="Pro residues" evidence="1">
    <location>
        <begin position="32"/>
        <end position="42"/>
    </location>
</feature>
<accession>A0ABS6SQN5</accession>
<dbReference type="EMBL" id="JAGSPB010000003">
    <property type="protein sequence ID" value="MBV7267300.1"/>
    <property type="molecule type" value="Genomic_DNA"/>
</dbReference>
<evidence type="ECO:0000256" key="1">
    <source>
        <dbReference type="SAM" id="MobiDB-lite"/>
    </source>
</evidence>
<evidence type="ECO:0008006" key="4">
    <source>
        <dbReference type="Google" id="ProtNLM"/>
    </source>
</evidence>
<protein>
    <recommendedName>
        <fullName evidence="4">Secreted protein</fullName>
    </recommendedName>
</protein>
<feature type="compositionally biased region" description="Low complexity" evidence="1">
    <location>
        <begin position="43"/>
        <end position="53"/>
    </location>
</feature>